<reference evidence="2" key="1">
    <citation type="submission" date="2020-12" db="EMBL/GenBank/DDBJ databases">
        <title>Prauserella sp. ASG 168, a novel actinomycete isolated from cave rock.</title>
        <authorList>
            <person name="Suriyachadkun C."/>
        </authorList>
    </citation>
    <scope>NUCLEOTIDE SEQUENCE</scope>
    <source>
        <strain evidence="2">ASG 168</strain>
    </source>
</reference>
<feature type="transmembrane region" description="Helical" evidence="1">
    <location>
        <begin position="124"/>
        <end position="144"/>
    </location>
</feature>
<organism evidence="2 3">
    <name type="scientific">Prauserella cavernicola</name>
    <dbReference type="NCBI Taxonomy" id="2800127"/>
    <lineage>
        <taxon>Bacteria</taxon>
        <taxon>Bacillati</taxon>
        <taxon>Actinomycetota</taxon>
        <taxon>Actinomycetes</taxon>
        <taxon>Pseudonocardiales</taxon>
        <taxon>Pseudonocardiaceae</taxon>
        <taxon>Prauserella</taxon>
    </lineage>
</organism>
<gene>
    <name evidence="2" type="ORF">JHE00_04210</name>
</gene>
<keyword evidence="3" id="KW-1185">Reference proteome</keyword>
<proteinExistence type="predicted"/>
<dbReference type="EMBL" id="JAENJH010000001">
    <property type="protein sequence ID" value="MBK1783520.1"/>
    <property type="molecule type" value="Genomic_DNA"/>
</dbReference>
<keyword evidence="1" id="KW-0812">Transmembrane</keyword>
<evidence type="ECO:0000313" key="3">
    <source>
        <dbReference type="Proteomes" id="UP000635245"/>
    </source>
</evidence>
<dbReference type="RefSeq" id="WP_200314904.1">
    <property type="nucleotide sequence ID" value="NZ_JAENJH010000001.1"/>
</dbReference>
<keyword evidence="1" id="KW-1133">Transmembrane helix</keyword>
<accession>A0A934V3X8</accession>
<dbReference type="AlphaFoldDB" id="A0A934V3X8"/>
<keyword evidence="1" id="KW-0472">Membrane</keyword>
<dbReference type="Proteomes" id="UP000635245">
    <property type="component" value="Unassembled WGS sequence"/>
</dbReference>
<sequence>MSHRAEVVTVPAEFVGRPGNLPRHCSRHGEPAVQHKDFLLQSKVKIQGSRFGQVQGRGALAMAERLDQHGKKVRVAEVKGWPLCRRCVRTRARWLAVACVFFLGGLALFAGSLIVAAVTDGMPWLAGVAVAGFALMPLSAFPFVRGSMSRLIGARASDDGSAVLIENPSRAFAAELPTTR</sequence>
<feature type="transmembrane region" description="Helical" evidence="1">
    <location>
        <begin position="94"/>
        <end position="118"/>
    </location>
</feature>
<protein>
    <submittedName>
        <fullName evidence="2">Uncharacterized protein</fullName>
    </submittedName>
</protein>
<name>A0A934V3X8_9PSEU</name>
<comment type="caution">
    <text evidence="2">The sequence shown here is derived from an EMBL/GenBank/DDBJ whole genome shotgun (WGS) entry which is preliminary data.</text>
</comment>
<evidence type="ECO:0000313" key="2">
    <source>
        <dbReference type="EMBL" id="MBK1783520.1"/>
    </source>
</evidence>
<evidence type="ECO:0000256" key="1">
    <source>
        <dbReference type="SAM" id="Phobius"/>
    </source>
</evidence>